<organism evidence="6 7">
    <name type="scientific">Eiseniibacteriota bacterium</name>
    <dbReference type="NCBI Taxonomy" id="2212470"/>
    <lineage>
        <taxon>Bacteria</taxon>
        <taxon>Candidatus Eiseniibacteriota</taxon>
    </lineage>
</organism>
<dbReference type="InterPro" id="IPR028994">
    <property type="entry name" value="Integrin_alpha_N"/>
</dbReference>
<comment type="caution">
    <text evidence="6">The sequence shown here is derived from an EMBL/GenBank/DDBJ whole genome shotgun (WGS) entry which is preliminary data.</text>
</comment>
<gene>
    <name evidence="6" type="ORF">E6K75_05615</name>
</gene>
<keyword evidence="5" id="KW-0472">Membrane</keyword>
<evidence type="ECO:0000313" key="7">
    <source>
        <dbReference type="Proteomes" id="UP000320913"/>
    </source>
</evidence>
<name>A0A538T3I6_UNCEI</name>
<dbReference type="InterPro" id="IPR013517">
    <property type="entry name" value="FG-GAP"/>
</dbReference>
<dbReference type="EMBL" id="VBOV01000137">
    <property type="protein sequence ID" value="TMQ58183.1"/>
    <property type="molecule type" value="Genomic_DNA"/>
</dbReference>
<evidence type="ECO:0000256" key="1">
    <source>
        <dbReference type="ARBA" id="ARBA00004167"/>
    </source>
</evidence>
<feature type="non-terminal residue" evidence="6">
    <location>
        <position position="1"/>
    </location>
</feature>
<dbReference type="AlphaFoldDB" id="A0A538T3I6"/>
<comment type="subcellular location">
    <subcellularLocation>
        <location evidence="1">Membrane</location>
        <topology evidence="1">Single-pass membrane protein</topology>
    </subcellularLocation>
</comment>
<sequence length="716" mass="74790">FDDVNGDGNFDFYTDSYQGAEFDYFLPGDSTGSGIVAYHVDEAKLAATLLSNTVNGDRDRKSVDIVEANGIQDLDEPSNGFNGGSPDDVFRAGWRDHWTPTTNPSTEAYGHVRTGISVTNISAADSLMSFNVSFDRLKAGWPVVIGGRSRNGGVPPLAVDLDGNGVLELIVTVQRLNNTGGVYILEPNGNDFRDTDSNPATRNVFLNTLTGVSATPCVGDIDGDGTPEIIIQTLDGAIYAMHPDGTEVLDGDSNPGTLGILVPGSGSGQPGQPILADLNGDGGMEIIRGSGAAGGASFLTAIHVASGTVTQYQIPVAGSTLGPPAAGNLGGDPLPEVIVASAASSFAGETSPAALSIANWEIFTDTSLPSDPSEYAAYLIQPGKFSAPILADINRDGTLDVLLSDAQGSLHALDFTFQPHIAGDHPSQYIRAKELPGWPTPAHFAGALSEVSVGDLDGDGYSEILHTGGSCLVSAVYYSGAPRTGYPIAAGDPLAPADSTGFWPPLIADVDQDGHRDVIPILPDGRRIAFRADGRPIPGFGELGSTGQGAPPILADLDGDGMLDWVEVFDQVPLDPRVQIEVRDTSIPASSGAIAWGQYRYGPTRAGLIPTGPAGTPAVNPIVSQVYAYPNPSRAGTTFIHYHLERTARAVRLKVYDPAGNLVSEPATSPADLLGSSEHSVPWSHVAHASGLYVCRLEVESDRGVEVKFTNVAVVR</sequence>
<evidence type="ECO:0000256" key="3">
    <source>
        <dbReference type="ARBA" id="ARBA00022729"/>
    </source>
</evidence>
<dbReference type="SUPFAM" id="SSF69318">
    <property type="entry name" value="Integrin alpha N-terminal domain"/>
    <property type="match status" value="2"/>
</dbReference>
<proteinExistence type="predicted"/>
<evidence type="ECO:0000256" key="2">
    <source>
        <dbReference type="ARBA" id="ARBA00022692"/>
    </source>
</evidence>
<dbReference type="Gene3D" id="2.130.10.130">
    <property type="entry name" value="Integrin alpha, N-terminal"/>
    <property type="match status" value="2"/>
</dbReference>
<dbReference type="InterPro" id="IPR045232">
    <property type="entry name" value="FAM234"/>
</dbReference>
<reference evidence="6 7" key="1">
    <citation type="journal article" date="2019" name="Nat. Microbiol.">
        <title>Mediterranean grassland soil C-N compound turnover is dependent on rainfall and depth, and is mediated by genomically divergent microorganisms.</title>
        <authorList>
            <person name="Diamond S."/>
            <person name="Andeer P.F."/>
            <person name="Li Z."/>
            <person name="Crits-Christoph A."/>
            <person name="Burstein D."/>
            <person name="Anantharaman K."/>
            <person name="Lane K.R."/>
            <person name="Thomas B.C."/>
            <person name="Pan C."/>
            <person name="Northen T.R."/>
            <person name="Banfield J.F."/>
        </authorList>
    </citation>
    <scope>NUCLEOTIDE SEQUENCE [LARGE SCALE GENOMIC DNA]</scope>
    <source>
        <strain evidence="6">WS_5</strain>
    </source>
</reference>
<evidence type="ECO:0000256" key="5">
    <source>
        <dbReference type="ARBA" id="ARBA00023136"/>
    </source>
</evidence>
<accession>A0A538T3I6</accession>
<dbReference type="PANTHER" id="PTHR21419">
    <property type="match status" value="1"/>
</dbReference>
<evidence type="ECO:0000313" key="6">
    <source>
        <dbReference type="EMBL" id="TMQ58183.1"/>
    </source>
</evidence>
<evidence type="ECO:0000256" key="4">
    <source>
        <dbReference type="ARBA" id="ARBA00022989"/>
    </source>
</evidence>
<protein>
    <submittedName>
        <fullName evidence="6">VCBS repeat-containing protein</fullName>
    </submittedName>
</protein>
<keyword evidence="2" id="KW-0812">Transmembrane</keyword>
<dbReference type="GO" id="GO:0016020">
    <property type="term" value="C:membrane"/>
    <property type="evidence" value="ECO:0007669"/>
    <property type="project" value="UniProtKB-SubCell"/>
</dbReference>
<dbReference type="PANTHER" id="PTHR21419:SF23">
    <property type="entry name" value="PROTEIN DEFECTIVE IN EXINE FORMATION 1"/>
    <property type="match status" value="1"/>
</dbReference>
<dbReference type="Proteomes" id="UP000320913">
    <property type="component" value="Unassembled WGS sequence"/>
</dbReference>
<keyword evidence="3" id="KW-0732">Signal</keyword>
<dbReference type="Pfam" id="PF13517">
    <property type="entry name" value="FG-GAP_3"/>
    <property type="match status" value="1"/>
</dbReference>
<keyword evidence="4" id="KW-1133">Transmembrane helix</keyword>